<dbReference type="PRINTS" id="PR00377">
    <property type="entry name" value="IMPHPHTASES"/>
</dbReference>
<keyword evidence="1 3" id="KW-0479">Metal-binding</keyword>
<evidence type="ECO:0000256" key="1">
    <source>
        <dbReference type="ARBA" id="ARBA00022723"/>
    </source>
</evidence>
<accession>A0A5R8XZZ1</accession>
<dbReference type="RefSeq" id="WP_138152989.1">
    <property type="nucleotide sequence ID" value="NZ_VANU01000004.1"/>
</dbReference>
<dbReference type="InterPro" id="IPR020583">
    <property type="entry name" value="Inositol_monoP_metal-BS"/>
</dbReference>
<keyword evidence="5" id="KW-1185">Reference proteome</keyword>
<evidence type="ECO:0000313" key="5">
    <source>
        <dbReference type="Proteomes" id="UP000308901"/>
    </source>
</evidence>
<name>A0A5R8XZZ1_9BACT</name>
<evidence type="ECO:0000256" key="2">
    <source>
        <dbReference type="ARBA" id="ARBA00022842"/>
    </source>
</evidence>
<reference evidence="4 5" key="1">
    <citation type="submission" date="2019-05" db="EMBL/GenBank/DDBJ databases">
        <title>Arcobacter sp. nov., isolated from sea sediment.</title>
        <authorList>
            <person name="Kim W."/>
        </authorList>
    </citation>
    <scope>NUCLEOTIDE SEQUENCE [LARGE SCALE GENOMIC DNA]</scope>
    <source>
        <strain evidence="4 5">CAU 1517</strain>
    </source>
</reference>
<dbReference type="AlphaFoldDB" id="A0A5R8XZZ1"/>
<dbReference type="Pfam" id="PF00459">
    <property type="entry name" value="Inositol_P"/>
    <property type="match status" value="1"/>
</dbReference>
<dbReference type="OrthoDB" id="5329730at2"/>
<keyword evidence="2 3" id="KW-0460">Magnesium</keyword>
<dbReference type="EMBL" id="VANU01000004">
    <property type="protein sequence ID" value="TLP37809.1"/>
    <property type="molecule type" value="Genomic_DNA"/>
</dbReference>
<feature type="binding site" evidence="3">
    <location>
        <position position="88"/>
    </location>
    <ligand>
        <name>Mg(2+)</name>
        <dbReference type="ChEBI" id="CHEBI:18420"/>
        <label>1</label>
        <note>catalytic</note>
    </ligand>
</feature>
<evidence type="ECO:0000313" key="4">
    <source>
        <dbReference type="EMBL" id="TLP37809.1"/>
    </source>
</evidence>
<evidence type="ECO:0000256" key="3">
    <source>
        <dbReference type="PIRSR" id="PIRSR600760-2"/>
    </source>
</evidence>
<dbReference type="Proteomes" id="UP000308901">
    <property type="component" value="Unassembled WGS sequence"/>
</dbReference>
<feature type="binding site" evidence="3">
    <location>
        <position position="69"/>
    </location>
    <ligand>
        <name>Mg(2+)</name>
        <dbReference type="ChEBI" id="CHEBI:18420"/>
        <label>1</label>
        <note>catalytic</note>
    </ligand>
</feature>
<dbReference type="PROSITE" id="PS00629">
    <property type="entry name" value="IMP_1"/>
    <property type="match status" value="1"/>
</dbReference>
<dbReference type="Gene3D" id="3.30.540.10">
    <property type="entry name" value="Fructose-1,6-Bisphosphatase, subunit A, domain 1"/>
    <property type="match status" value="1"/>
</dbReference>
<dbReference type="InterPro" id="IPR000760">
    <property type="entry name" value="Inositol_monophosphatase-like"/>
</dbReference>
<sequence>MNFDYNAFTNAVIKANKELYGYINTHMTPLDLEPSNTIGFGGDNSLNIDLKAEKIFIKHLQKFGDIYSEEIGHISSNSNVKIVIDPIDGSHNFQSSLPYYGSSIALFIDDESKAGYVTNLVNASMIYRVDKGIKEISLINEDEITFQKISNPSIGIFERAYAYPNICKNLYENRLKFRSPGAAALSLANARNFNFVIFAGKLREFDIAAANHINCDLFTYQDSDFLIVSKNEQNLLQIKGIIKNNRL</sequence>
<proteinExistence type="predicted"/>
<dbReference type="GO" id="GO:0046872">
    <property type="term" value="F:metal ion binding"/>
    <property type="evidence" value="ECO:0007669"/>
    <property type="project" value="UniProtKB-KW"/>
</dbReference>
<comment type="caution">
    <text evidence="4">The sequence shown here is derived from an EMBL/GenBank/DDBJ whole genome shotgun (WGS) entry which is preliminary data.</text>
</comment>
<organism evidence="4 5">
    <name type="scientific">Arcobacter arenosus</name>
    <dbReference type="NCBI Taxonomy" id="2576037"/>
    <lineage>
        <taxon>Bacteria</taxon>
        <taxon>Pseudomonadati</taxon>
        <taxon>Campylobacterota</taxon>
        <taxon>Epsilonproteobacteria</taxon>
        <taxon>Campylobacterales</taxon>
        <taxon>Arcobacteraceae</taxon>
        <taxon>Arcobacter</taxon>
    </lineage>
</organism>
<comment type="cofactor">
    <cofactor evidence="3">
        <name>Mg(2+)</name>
        <dbReference type="ChEBI" id="CHEBI:18420"/>
    </cofactor>
</comment>
<dbReference type="SUPFAM" id="SSF56655">
    <property type="entry name" value="Carbohydrate phosphatase"/>
    <property type="match status" value="1"/>
</dbReference>
<feature type="binding site" evidence="3">
    <location>
        <position position="85"/>
    </location>
    <ligand>
        <name>Mg(2+)</name>
        <dbReference type="ChEBI" id="CHEBI:18420"/>
        <label>1</label>
        <note>catalytic</note>
    </ligand>
</feature>
<protein>
    <submittedName>
        <fullName evidence="4">Inositol phosphatase</fullName>
    </submittedName>
</protein>
<feature type="binding site" evidence="3">
    <location>
        <position position="206"/>
    </location>
    <ligand>
        <name>Mg(2+)</name>
        <dbReference type="ChEBI" id="CHEBI:18420"/>
        <label>1</label>
        <note>catalytic</note>
    </ligand>
</feature>
<gene>
    <name evidence="4" type="ORF">FDK22_10890</name>
</gene>
<feature type="binding site" evidence="3">
    <location>
        <position position="87"/>
    </location>
    <ligand>
        <name>Mg(2+)</name>
        <dbReference type="ChEBI" id="CHEBI:18420"/>
        <label>1</label>
        <note>catalytic</note>
    </ligand>
</feature>